<name>A0A210Q4L5_MIZYE</name>
<gene>
    <name evidence="4" type="ORF">KP79_PYT16764</name>
</gene>
<dbReference type="Proteomes" id="UP000242188">
    <property type="component" value="Unassembled WGS sequence"/>
</dbReference>
<dbReference type="AlphaFoldDB" id="A0A210Q4L5"/>
<feature type="coiled-coil region" evidence="2">
    <location>
        <begin position="198"/>
        <end position="225"/>
    </location>
</feature>
<dbReference type="OrthoDB" id="6081610at2759"/>
<dbReference type="SMART" id="SM00336">
    <property type="entry name" value="BBOX"/>
    <property type="match status" value="2"/>
</dbReference>
<comment type="caution">
    <text evidence="4">The sequence shown here is derived from an EMBL/GenBank/DDBJ whole genome shotgun (WGS) entry which is preliminary data.</text>
</comment>
<evidence type="ECO:0000256" key="2">
    <source>
        <dbReference type="SAM" id="Coils"/>
    </source>
</evidence>
<evidence type="ECO:0000313" key="5">
    <source>
        <dbReference type="Proteomes" id="UP000242188"/>
    </source>
</evidence>
<dbReference type="PROSITE" id="PS50119">
    <property type="entry name" value="ZF_BBOX"/>
    <property type="match status" value="2"/>
</dbReference>
<dbReference type="Gene3D" id="3.30.160.60">
    <property type="entry name" value="Classic Zinc Finger"/>
    <property type="match status" value="1"/>
</dbReference>
<dbReference type="PANTHER" id="PTHR25462">
    <property type="entry name" value="BONUS, ISOFORM C-RELATED"/>
    <property type="match status" value="1"/>
</dbReference>
<dbReference type="InterPro" id="IPR000315">
    <property type="entry name" value="Znf_B-box"/>
</dbReference>
<keyword evidence="1" id="KW-0479">Metal-binding</keyword>
<feature type="domain" description="B box-type" evidence="3">
    <location>
        <begin position="70"/>
        <end position="115"/>
    </location>
</feature>
<dbReference type="SUPFAM" id="SSF57845">
    <property type="entry name" value="B-box zinc-binding domain"/>
    <property type="match status" value="1"/>
</dbReference>
<proteinExistence type="predicted"/>
<dbReference type="EMBL" id="NEDP02005031">
    <property type="protein sequence ID" value="OWF43683.1"/>
    <property type="molecule type" value="Genomic_DNA"/>
</dbReference>
<accession>A0A210Q4L5</accession>
<dbReference type="PANTHER" id="PTHR25462:SF300">
    <property type="entry name" value="RING-TYPE DOMAIN-CONTAINING PROTEIN"/>
    <property type="match status" value="1"/>
</dbReference>
<keyword evidence="5" id="KW-1185">Reference proteome</keyword>
<reference evidence="4 5" key="1">
    <citation type="journal article" date="2017" name="Nat. Ecol. Evol.">
        <title>Scallop genome provides insights into evolution of bilaterian karyotype and development.</title>
        <authorList>
            <person name="Wang S."/>
            <person name="Zhang J."/>
            <person name="Jiao W."/>
            <person name="Li J."/>
            <person name="Xun X."/>
            <person name="Sun Y."/>
            <person name="Guo X."/>
            <person name="Huan P."/>
            <person name="Dong B."/>
            <person name="Zhang L."/>
            <person name="Hu X."/>
            <person name="Sun X."/>
            <person name="Wang J."/>
            <person name="Zhao C."/>
            <person name="Wang Y."/>
            <person name="Wang D."/>
            <person name="Huang X."/>
            <person name="Wang R."/>
            <person name="Lv J."/>
            <person name="Li Y."/>
            <person name="Zhang Z."/>
            <person name="Liu B."/>
            <person name="Lu W."/>
            <person name="Hui Y."/>
            <person name="Liang J."/>
            <person name="Zhou Z."/>
            <person name="Hou R."/>
            <person name="Li X."/>
            <person name="Liu Y."/>
            <person name="Li H."/>
            <person name="Ning X."/>
            <person name="Lin Y."/>
            <person name="Zhao L."/>
            <person name="Xing Q."/>
            <person name="Dou J."/>
            <person name="Li Y."/>
            <person name="Mao J."/>
            <person name="Guo H."/>
            <person name="Dou H."/>
            <person name="Li T."/>
            <person name="Mu C."/>
            <person name="Jiang W."/>
            <person name="Fu Q."/>
            <person name="Fu X."/>
            <person name="Miao Y."/>
            <person name="Liu J."/>
            <person name="Yu Q."/>
            <person name="Li R."/>
            <person name="Liao H."/>
            <person name="Li X."/>
            <person name="Kong Y."/>
            <person name="Jiang Z."/>
            <person name="Chourrout D."/>
            <person name="Li R."/>
            <person name="Bao Z."/>
        </authorList>
    </citation>
    <scope>NUCLEOTIDE SEQUENCE [LARGE SCALE GENOMIC DNA]</scope>
    <source>
        <strain evidence="4 5">PY_sf001</strain>
    </source>
</reference>
<keyword evidence="1" id="KW-0863">Zinc-finger</keyword>
<evidence type="ECO:0000256" key="1">
    <source>
        <dbReference type="PROSITE-ProRule" id="PRU00024"/>
    </source>
</evidence>
<organism evidence="4 5">
    <name type="scientific">Mizuhopecten yessoensis</name>
    <name type="common">Japanese scallop</name>
    <name type="synonym">Patinopecten yessoensis</name>
    <dbReference type="NCBI Taxonomy" id="6573"/>
    <lineage>
        <taxon>Eukaryota</taxon>
        <taxon>Metazoa</taxon>
        <taxon>Spiralia</taxon>
        <taxon>Lophotrochozoa</taxon>
        <taxon>Mollusca</taxon>
        <taxon>Bivalvia</taxon>
        <taxon>Autobranchia</taxon>
        <taxon>Pteriomorphia</taxon>
        <taxon>Pectinida</taxon>
        <taxon>Pectinoidea</taxon>
        <taxon>Pectinidae</taxon>
        <taxon>Mizuhopecten</taxon>
    </lineage>
</organism>
<feature type="domain" description="B box-type" evidence="3">
    <location>
        <begin position="18"/>
        <end position="60"/>
    </location>
</feature>
<dbReference type="GO" id="GO:0008270">
    <property type="term" value="F:zinc ion binding"/>
    <property type="evidence" value="ECO:0007669"/>
    <property type="project" value="UniProtKB-KW"/>
</dbReference>
<keyword evidence="1" id="KW-0862">Zinc</keyword>
<keyword evidence="2" id="KW-0175">Coiled coil</keyword>
<protein>
    <submittedName>
        <fullName evidence="4">Transcription intermediary factor 1-alpha</fullName>
    </submittedName>
</protein>
<dbReference type="InterPro" id="IPR047153">
    <property type="entry name" value="TRIM45/56/19-like"/>
</dbReference>
<evidence type="ECO:0000259" key="3">
    <source>
        <dbReference type="PROSITE" id="PS50119"/>
    </source>
</evidence>
<sequence>MATKLFIGRAQVHVPNTCVWCESIQDVNWYCNDCQEALCERCFEGHQRARKTRNDVAVPITKATRQSGAVLSEVCTTHPGKSCDLFCTECHVVMCNMCFTQKYKQHTFKHLEEEIDSQKLDIQVQIKSLKSSLDVHYTSLTKRHVDSKSFKENVDVIRQTVQNQRLTLKAEIDSIADAVLVELSSLVDEEDKSHNQDCQSHETNIKEIKQLIRDVEQNTENMSSESLFELTGRLRTAIPLYDVTKKSVLPRQPHFVSGKLNADQIKSMIGYLQVDELEKENIGYKKKEIDSKEVSQNSTF</sequence>
<evidence type="ECO:0000313" key="4">
    <source>
        <dbReference type="EMBL" id="OWF43683.1"/>
    </source>
</evidence>